<dbReference type="GO" id="GO:0016787">
    <property type="term" value="F:hydrolase activity"/>
    <property type="evidence" value="ECO:0007669"/>
    <property type="project" value="UniProtKB-KW"/>
</dbReference>
<accession>A0AA39X8M9</accession>
<dbReference type="PANTHER" id="PTHR17630:SF105">
    <property type="entry name" value="DIENELACTONE HYDROLASE FAMILY PROTEIN (AFU_ORTHOLOGUE AFUA_4G08790)"/>
    <property type="match status" value="1"/>
</dbReference>
<dbReference type="InterPro" id="IPR029058">
    <property type="entry name" value="AB_hydrolase_fold"/>
</dbReference>
<proteinExistence type="predicted"/>
<name>A0AA39X8M9_9PEZI</name>
<organism evidence="2 3">
    <name type="scientific">Bombardia bombarda</name>
    <dbReference type="NCBI Taxonomy" id="252184"/>
    <lineage>
        <taxon>Eukaryota</taxon>
        <taxon>Fungi</taxon>
        <taxon>Dikarya</taxon>
        <taxon>Ascomycota</taxon>
        <taxon>Pezizomycotina</taxon>
        <taxon>Sordariomycetes</taxon>
        <taxon>Sordariomycetidae</taxon>
        <taxon>Sordariales</taxon>
        <taxon>Lasiosphaeriaceae</taxon>
        <taxon>Bombardia</taxon>
    </lineage>
</organism>
<dbReference type="AlphaFoldDB" id="A0AA39X8M9"/>
<gene>
    <name evidence="2" type="ORF">B0T17DRAFT_525300</name>
</gene>
<evidence type="ECO:0000313" key="3">
    <source>
        <dbReference type="Proteomes" id="UP001174934"/>
    </source>
</evidence>
<dbReference type="Proteomes" id="UP001174934">
    <property type="component" value="Unassembled WGS sequence"/>
</dbReference>
<feature type="domain" description="Dienelactone hydrolase" evidence="1">
    <location>
        <begin position="26"/>
        <end position="288"/>
    </location>
</feature>
<dbReference type="InterPro" id="IPR002925">
    <property type="entry name" value="Dienelactn_hydro"/>
</dbReference>
<sequence>MSCPDCFSGSVHEGQPRGSIIKLHGLDTYLVEPQDGKPIKGIIVMIPEAFGWSFVNNRILADHYANKSSYRVYLPDFMLGHSAPPRLLGVVRSLSSSSIFMKPFYLAIAMVSFIPWIYYNRIARSYPVVKAFFTALRQSAPTSPTTNAPLPIGAAGFCWGGKHVVLLSQNETTTLADGTNAPLIDAGFTGHPSFLEIPGDIEKLTVPVSFAIAEKDHRVGPKEAEIIRGIVVDGPGFAQDDAKKGEVTVYEDAGHGFCVRADVRSGTANVARQAEEAEDQCLRWFDRVFGV</sequence>
<evidence type="ECO:0000313" key="2">
    <source>
        <dbReference type="EMBL" id="KAK0629356.1"/>
    </source>
</evidence>
<dbReference type="Gene3D" id="3.40.50.1820">
    <property type="entry name" value="alpha/beta hydrolase"/>
    <property type="match status" value="1"/>
</dbReference>
<evidence type="ECO:0000259" key="1">
    <source>
        <dbReference type="Pfam" id="PF01738"/>
    </source>
</evidence>
<protein>
    <submittedName>
        <fullName evidence="2">Dienelactone hydrolase family protein</fullName>
    </submittedName>
</protein>
<dbReference type="Pfam" id="PF01738">
    <property type="entry name" value="DLH"/>
    <property type="match status" value="1"/>
</dbReference>
<keyword evidence="2" id="KW-0378">Hydrolase</keyword>
<dbReference type="EMBL" id="JAULSR010000002">
    <property type="protein sequence ID" value="KAK0629356.1"/>
    <property type="molecule type" value="Genomic_DNA"/>
</dbReference>
<dbReference type="SUPFAM" id="SSF53474">
    <property type="entry name" value="alpha/beta-Hydrolases"/>
    <property type="match status" value="1"/>
</dbReference>
<comment type="caution">
    <text evidence="2">The sequence shown here is derived from an EMBL/GenBank/DDBJ whole genome shotgun (WGS) entry which is preliminary data.</text>
</comment>
<dbReference type="PANTHER" id="PTHR17630">
    <property type="entry name" value="DIENELACTONE HYDROLASE"/>
    <property type="match status" value="1"/>
</dbReference>
<keyword evidence="3" id="KW-1185">Reference proteome</keyword>
<reference evidence="2" key="1">
    <citation type="submission" date="2023-06" db="EMBL/GenBank/DDBJ databases">
        <title>Genome-scale phylogeny and comparative genomics of the fungal order Sordariales.</title>
        <authorList>
            <consortium name="Lawrence Berkeley National Laboratory"/>
            <person name="Hensen N."/>
            <person name="Bonometti L."/>
            <person name="Westerberg I."/>
            <person name="Brannstrom I.O."/>
            <person name="Guillou S."/>
            <person name="Cros-Aarteil S."/>
            <person name="Calhoun S."/>
            <person name="Haridas S."/>
            <person name="Kuo A."/>
            <person name="Mondo S."/>
            <person name="Pangilinan J."/>
            <person name="Riley R."/>
            <person name="LaButti K."/>
            <person name="Andreopoulos B."/>
            <person name="Lipzen A."/>
            <person name="Chen C."/>
            <person name="Yanf M."/>
            <person name="Daum C."/>
            <person name="Ng V."/>
            <person name="Clum A."/>
            <person name="Steindorff A."/>
            <person name="Ohm R."/>
            <person name="Martin F."/>
            <person name="Silar P."/>
            <person name="Natvig D."/>
            <person name="Lalanne C."/>
            <person name="Gautier V."/>
            <person name="Ament-velasquez S.L."/>
            <person name="Kruys A."/>
            <person name="Hutchinson M.I."/>
            <person name="Powell A.J."/>
            <person name="Barry K."/>
            <person name="Miller A.N."/>
            <person name="Grigoriev I.V."/>
            <person name="Debuchy R."/>
            <person name="Gladieux P."/>
            <person name="Thoren M.H."/>
            <person name="Johannesson H."/>
        </authorList>
    </citation>
    <scope>NUCLEOTIDE SEQUENCE</scope>
    <source>
        <strain evidence="2">SMH3391-2</strain>
    </source>
</reference>